<evidence type="ECO:0008006" key="4">
    <source>
        <dbReference type="Google" id="ProtNLM"/>
    </source>
</evidence>
<keyword evidence="1" id="KW-1133">Transmembrane helix</keyword>
<gene>
    <name evidence="2" type="ORF">GTK07_18380</name>
</gene>
<feature type="transmembrane region" description="Helical" evidence="1">
    <location>
        <begin position="91"/>
        <end position="111"/>
    </location>
</feature>
<feature type="transmembrane region" description="Helical" evidence="1">
    <location>
        <begin position="225"/>
        <end position="246"/>
    </location>
</feature>
<keyword evidence="3" id="KW-1185">Reference proteome</keyword>
<keyword evidence="1" id="KW-0472">Membrane</keyword>
<feature type="transmembrane region" description="Helical" evidence="1">
    <location>
        <begin position="163"/>
        <end position="186"/>
    </location>
</feature>
<evidence type="ECO:0000256" key="1">
    <source>
        <dbReference type="SAM" id="Phobius"/>
    </source>
</evidence>
<feature type="transmembrane region" description="Helical" evidence="1">
    <location>
        <begin position="300"/>
        <end position="321"/>
    </location>
</feature>
<name>A0A6I5KZB0_9FLAO</name>
<feature type="transmembrane region" description="Helical" evidence="1">
    <location>
        <begin position="267"/>
        <end position="288"/>
    </location>
</feature>
<keyword evidence="1" id="KW-0812">Transmembrane</keyword>
<feature type="transmembrane region" description="Helical" evidence="1">
    <location>
        <begin position="366"/>
        <end position="382"/>
    </location>
</feature>
<accession>A0A6I5KZB0</accession>
<organism evidence="2 3">
    <name type="scientific">Flagellimonas sediminis</name>
    <dbReference type="NCBI Taxonomy" id="2696468"/>
    <lineage>
        <taxon>Bacteria</taxon>
        <taxon>Pseudomonadati</taxon>
        <taxon>Bacteroidota</taxon>
        <taxon>Flavobacteriia</taxon>
        <taxon>Flavobacteriales</taxon>
        <taxon>Flavobacteriaceae</taxon>
        <taxon>Flagellimonas</taxon>
    </lineage>
</organism>
<dbReference type="EMBL" id="JAAAMI010000015">
    <property type="protein sequence ID" value="NDV45295.1"/>
    <property type="molecule type" value="Genomic_DNA"/>
</dbReference>
<feature type="transmembrane region" description="Helical" evidence="1">
    <location>
        <begin position="34"/>
        <end position="55"/>
    </location>
</feature>
<feature type="transmembrane region" description="Helical" evidence="1">
    <location>
        <begin position="333"/>
        <end position="354"/>
    </location>
</feature>
<comment type="caution">
    <text evidence="2">The sequence shown here is derived from an EMBL/GenBank/DDBJ whole genome shotgun (WGS) entry which is preliminary data.</text>
</comment>
<feature type="transmembrane region" description="Helical" evidence="1">
    <location>
        <begin position="131"/>
        <end position="151"/>
    </location>
</feature>
<proteinExistence type="predicted"/>
<evidence type="ECO:0000313" key="3">
    <source>
        <dbReference type="Proteomes" id="UP000468707"/>
    </source>
</evidence>
<evidence type="ECO:0000313" key="2">
    <source>
        <dbReference type="EMBL" id="NDV45295.1"/>
    </source>
</evidence>
<dbReference type="Proteomes" id="UP000468707">
    <property type="component" value="Unassembled WGS sequence"/>
</dbReference>
<feature type="transmembrane region" description="Helical" evidence="1">
    <location>
        <begin position="67"/>
        <end position="85"/>
    </location>
</feature>
<protein>
    <recommendedName>
        <fullName evidence="4">Cytochrome C oxidase subunit I</fullName>
    </recommendedName>
</protein>
<sequence length="388" mass="45219">MLYFTIAALLGVLLRFYPLSSFTFNYRFVVHAHSHIALLGWVYVALTTILHYCFVKNDTTAHKRYNWIFWATQGTLIGMMLTFPFQGYALFSIIFSTLFLIMSYIFFHHFLKNIDPKHKDSRALQCMKAALWYMVISSLGPWALGMIMTLLGSQSIWYRIAIYFYLHFQYNGWMVLALIGLVLFALEQQGMAFPKKRFSRFFWSMNIGIVLTFFLSTLWTDPSPTVYVLAGIGTLAQLGAFGVLWVQFKGEAARLLLTKWQVMLLKLVVVLFCIKLLLQLLTTLPYFVQMATRHIDLIIGYLHLTFLGVISIGLFFLMDYFKLFQVSRRPFQWYFLGFLTMEILIFYRGMAGWLQWPLWDGHTETLAVGSLLIPLSLLWMLLKNRLPS</sequence>
<feature type="transmembrane region" description="Helical" evidence="1">
    <location>
        <begin position="198"/>
        <end position="219"/>
    </location>
</feature>
<reference evidence="2 3" key="1">
    <citation type="submission" date="2020-01" db="EMBL/GenBank/DDBJ databases">
        <title>Muricauda sediminis sp.nov. 40Bstr401.</title>
        <authorList>
            <person name="Xue Z."/>
            <person name="Zhu S."/>
            <person name="Ren N."/>
            <person name="Chen T."/>
            <person name="Chen X."/>
            <person name="Chen J."/>
            <person name="Yang J."/>
        </authorList>
    </citation>
    <scope>NUCLEOTIDE SEQUENCE [LARGE SCALE GENOMIC DNA]</scope>
    <source>
        <strain evidence="2 3">40Bstr401</strain>
    </source>
</reference>
<dbReference type="AlphaFoldDB" id="A0A6I5KZB0"/>